<protein>
    <submittedName>
        <fullName evidence="4">Uncharacterized protein LOC116946058</fullName>
    </submittedName>
</protein>
<accession>A0AAJ7X0A6</accession>
<proteinExistence type="predicted"/>
<dbReference type="InterPro" id="IPR036179">
    <property type="entry name" value="Ig-like_dom_sf"/>
</dbReference>
<dbReference type="Proteomes" id="UP001318040">
    <property type="component" value="Chromosome 26"/>
</dbReference>
<feature type="region of interest" description="Disordered" evidence="1">
    <location>
        <begin position="233"/>
        <end position="256"/>
    </location>
</feature>
<evidence type="ECO:0000256" key="1">
    <source>
        <dbReference type="SAM" id="MobiDB-lite"/>
    </source>
</evidence>
<feature type="transmembrane region" description="Helical" evidence="2">
    <location>
        <begin position="192"/>
        <end position="218"/>
    </location>
</feature>
<dbReference type="GeneID" id="116946058"/>
<keyword evidence="2" id="KW-0472">Membrane</keyword>
<keyword evidence="2" id="KW-1133">Transmembrane helix</keyword>
<dbReference type="InterPro" id="IPR013783">
    <property type="entry name" value="Ig-like_fold"/>
</dbReference>
<feature type="compositionally biased region" description="Polar residues" evidence="1">
    <location>
        <begin position="236"/>
        <end position="256"/>
    </location>
</feature>
<sequence>MTLTAVGPTQPHWLHWIIRDNFNSATMMGARARSSITFVLMLHAIYLPGTFCLHVTQPDTCVLAMEGEHTEIACSYVLDKSNNSVNFKNAGSMLWERKQNTKNSKKDLVLDYQREHRTVRWGQNYKDVAKIPNATSDSSCTLVLQRVAIEHEGIYTFTLYAPDGKTVMAHGDDTKLLVRASKREDDDDSGEYVILIVLVVVLLVYSLATTTLTIALWLKVRLPLRIAQPAPEAFPPSSSTEIDTPHTYTSLNASTPQTYSDLNDLPQEELSPRQAIATAVKKKDLKKVRLQMEVKKSPIYENIKGKTSPK</sequence>
<evidence type="ECO:0000313" key="3">
    <source>
        <dbReference type="Proteomes" id="UP001318040"/>
    </source>
</evidence>
<keyword evidence="3" id="KW-1185">Reference proteome</keyword>
<name>A0AAJ7X0A6_PETMA</name>
<dbReference type="KEGG" id="pmrn:116946058"/>
<organism evidence="3 4">
    <name type="scientific">Petromyzon marinus</name>
    <name type="common">Sea lamprey</name>
    <dbReference type="NCBI Taxonomy" id="7757"/>
    <lineage>
        <taxon>Eukaryota</taxon>
        <taxon>Metazoa</taxon>
        <taxon>Chordata</taxon>
        <taxon>Craniata</taxon>
        <taxon>Vertebrata</taxon>
        <taxon>Cyclostomata</taxon>
        <taxon>Hyperoartia</taxon>
        <taxon>Petromyzontiformes</taxon>
        <taxon>Petromyzontidae</taxon>
        <taxon>Petromyzon</taxon>
    </lineage>
</organism>
<evidence type="ECO:0000313" key="4">
    <source>
        <dbReference type="RefSeq" id="XP_032816784.1"/>
    </source>
</evidence>
<reference evidence="4" key="1">
    <citation type="submission" date="2025-08" db="UniProtKB">
        <authorList>
            <consortium name="RefSeq"/>
        </authorList>
    </citation>
    <scope>IDENTIFICATION</scope>
    <source>
        <tissue evidence="4">Sperm</tissue>
    </source>
</reference>
<dbReference type="SUPFAM" id="SSF48726">
    <property type="entry name" value="Immunoglobulin"/>
    <property type="match status" value="1"/>
</dbReference>
<dbReference type="Gene3D" id="2.60.40.10">
    <property type="entry name" value="Immunoglobulins"/>
    <property type="match status" value="1"/>
</dbReference>
<keyword evidence="2" id="KW-0812">Transmembrane</keyword>
<dbReference type="RefSeq" id="XP_032816784.1">
    <property type="nucleotide sequence ID" value="XM_032960893.1"/>
</dbReference>
<gene>
    <name evidence="4" type="primary">LOC116946058</name>
</gene>
<evidence type="ECO:0000256" key="2">
    <source>
        <dbReference type="SAM" id="Phobius"/>
    </source>
</evidence>
<dbReference type="AlphaFoldDB" id="A0AAJ7X0A6"/>